<keyword evidence="8" id="KW-1015">Disulfide bond</keyword>
<comment type="similarity">
    <text evidence="3">Belongs to the G-protein coupled receptor Fz/Smo family.</text>
</comment>
<dbReference type="RefSeq" id="XP_014666330.1">
    <property type="nucleotide sequence ID" value="XM_014810844.1"/>
</dbReference>
<protein>
    <recommendedName>
        <fullName evidence="11">Protein smoothened</fullName>
    </recommendedName>
</protein>
<dbReference type="Gene3D" id="1.20.1070.10">
    <property type="entry name" value="Rhodopsin 7-helix transmembrane proteins"/>
    <property type="match status" value="1"/>
</dbReference>
<dbReference type="Pfam" id="PF01534">
    <property type="entry name" value="Frizzled"/>
    <property type="match status" value="1"/>
</dbReference>
<feature type="transmembrane region" description="Helical" evidence="14">
    <location>
        <begin position="200"/>
        <end position="224"/>
    </location>
</feature>
<feature type="domain" description="FZ" evidence="16">
    <location>
        <begin position="36"/>
        <end position="166"/>
    </location>
</feature>
<feature type="signal peptide" evidence="15">
    <location>
        <begin position="1"/>
        <end position="19"/>
    </location>
</feature>
<keyword evidence="4" id="KW-0217">Developmental protein</keyword>
<dbReference type="PRINTS" id="PR00489">
    <property type="entry name" value="FRIZZLED"/>
</dbReference>
<evidence type="ECO:0000256" key="9">
    <source>
        <dbReference type="ARBA" id="ARBA00023170"/>
    </source>
</evidence>
<evidence type="ECO:0000256" key="15">
    <source>
        <dbReference type="SAM" id="SignalP"/>
    </source>
</evidence>
<dbReference type="SMART" id="SM00063">
    <property type="entry name" value="FRI"/>
    <property type="match status" value="1"/>
</dbReference>
<dbReference type="RefSeq" id="XP_014666321.1">
    <property type="nucleotide sequence ID" value="XM_014810835.1"/>
</dbReference>
<dbReference type="InterPro" id="IPR017981">
    <property type="entry name" value="GPCR_2-like_7TM"/>
</dbReference>
<dbReference type="Gene3D" id="1.10.2000.10">
    <property type="entry name" value="Frizzled cysteine-rich domain"/>
    <property type="match status" value="1"/>
</dbReference>
<evidence type="ECO:0000259" key="16">
    <source>
        <dbReference type="PROSITE" id="PS50038"/>
    </source>
</evidence>
<dbReference type="GeneID" id="106808217"/>
<feature type="transmembrane region" description="Helical" evidence="14">
    <location>
        <begin position="367"/>
        <end position="390"/>
    </location>
</feature>
<feature type="chain" id="PRO_5045022193" description="Protein smoothened" evidence="15">
    <location>
        <begin position="20"/>
        <end position="855"/>
    </location>
</feature>
<dbReference type="InterPro" id="IPR000539">
    <property type="entry name" value="Frizzled/Smoothened_7TM"/>
</dbReference>
<dbReference type="PANTHER" id="PTHR11309">
    <property type="entry name" value="FRIZZLED"/>
    <property type="match status" value="1"/>
</dbReference>
<accession>A0ABM1E2A9</accession>
<dbReference type="SUPFAM" id="SSF63501">
    <property type="entry name" value="Frizzled cysteine-rich domain"/>
    <property type="match status" value="1"/>
</dbReference>
<dbReference type="CDD" id="cd15030">
    <property type="entry name" value="7tmF_SMO_homolog"/>
    <property type="match status" value="1"/>
</dbReference>
<proteinExistence type="inferred from homology"/>
<evidence type="ECO:0000256" key="6">
    <source>
        <dbReference type="ARBA" id="ARBA00022989"/>
    </source>
</evidence>
<evidence type="ECO:0000313" key="18">
    <source>
        <dbReference type="Proteomes" id="UP000695022"/>
    </source>
</evidence>
<evidence type="ECO:0000259" key="17">
    <source>
        <dbReference type="PROSITE" id="PS50261"/>
    </source>
</evidence>
<dbReference type="PROSITE" id="PS50038">
    <property type="entry name" value="FZ"/>
    <property type="match status" value="1"/>
</dbReference>
<evidence type="ECO:0000256" key="4">
    <source>
        <dbReference type="ARBA" id="ARBA00022473"/>
    </source>
</evidence>
<keyword evidence="18" id="KW-1185">Reference proteome</keyword>
<evidence type="ECO:0000313" key="20">
    <source>
        <dbReference type="RefSeq" id="XP_014666330.1"/>
    </source>
</evidence>
<reference evidence="19 20" key="1">
    <citation type="submission" date="2025-05" db="UniProtKB">
        <authorList>
            <consortium name="RefSeq"/>
        </authorList>
    </citation>
    <scope>IDENTIFICATION</scope>
</reference>
<evidence type="ECO:0000256" key="11">
    <source>
        <dbReference type="ARBA" id="ARBA00035037"/>
    </source>
</evidence>
<keyword evidence="6 14" id="KW-1133">Transmembrane helix</keyword>
<feature type="transmembrane region" description="Helical" evidence="14">
    <location>
        <begin position="236"/>
        <end position="253"/>
    </location>
</feature>
<organism evidence="18 20">
    <name type="scientific">Priapulus caudatus</name>
    <name type="common">Priapulid worm</name>
    <dbReference type="NCBI Taxonomy" id="37621"/>
    <lineage>
        <taxon>Eukaryota</taxon>
        <taxon>Metazoa</taxon>
        <taxon>Ecdysozoa</taxon>
        <taxon>Scalidophora</taxon>
        <taxon>Priapulida</taxon>
        <taxon>Priapulimorpha</taxon>
        <taxon>Priapulimorphida</taxon>
        <taxon>Priapulidae</taxon>
        <taxon>Priapulus</taxon>
    </lineage>
</organism>
<evidence type="ECO:0000256" key="10">
    <source>
        <dbReference type="ARBA" id="ARBA00023273"/>
    </source>
</evidence>
<feature type="compositionally biased region" description="Polar residues" evidence="13">
    <location>
        <begin position="674"/>
        <end position="687"/>
    </location>
</feature>
<dbReference type="InterPro" id="IPR036790">
    <property type="entry name" value="Frizzled_dom_sf"/>
</dbReference>
<evidence type="ECO:0000313" key="19">
    <source>
        <dbReference type="RefSeq" id="XP_014666321.1"/>
    </source>
</evidence>
<name>A0ABM1E2A9_PRICU</name>
<evidence type="ECO:0000256" key="1">
    <source>
        <dbReference type="ARBA" id="ARBA00004138"/>
    </source>
</evidence>
<evidence type="ECO:0000256" key="5">
    <source>
        <dbReference type="ARBA" id="ARBA00022692"/>
    </source>
</evidence>
<feature type="transmembrane region" description="Helical" evidence="14">
    <location>
        <begin position="328"/>
        <end position="347"/>
    </location>
</feature>
<dbReference type="PROSITE" id="PS50261">
    <property type="entry name" value="G_PROTEIN_RECEP_F2_4"/>
    <property type="match status" value="1"/>
</dbReference>
<dbReference type="PANTHER" id="PTHR11309:SF35">
    <property type="entry name" value="PROTEIN SMOOTHENED"/>
    <property type="match status" value="1"/>
</dbReference>
<feature type="region of interest" description="Disordered" evidence="13">
    <location>
        <begin position="661"/>
        <end position="692"/>
    </location>
</feature>
<evidence type="ECO:0000256" key="7">
    <source>
        <dbReference type="ARBA" id="ARBA00023136"/>
    </source>
</evidence>
<keyword evidence="10" id="KW-0966">Cell projection</keyword>
<gene>
    <name evidence="19 20" type="primary">LOC106808217</name>
</gene>
<evidence type="ECO:0000256" key="13">
    <source>
        <dbReference type="SAM" id="MobiDB-lite"/>
    </source>
</evidence>
<dbReference type="InterPro" id="IPR035683">
    <property type="entry name" value="SMO_7TM"/>
</dbReference>
<keyword evidence="5 14" id="KW-0812">Transmembrane</keyword>
<dbReference type="Pfam" id="PF01392">
    <property type="entry name" value="Fz"/>
    <property type="match status" value="1"/>
</dbReference>
<comment type="subcellular location">
    <subcellularLocation>
        <location evidence="1">Cell projection</location>
        <location evidence="1">Cilium</location>
    </subcellularLocation>
    <subcellularLocation>
        <location evidence="2">Membrane</location>
        <topology evidence="2">Multi-pass membrane protein</topology>
    </subcellularLocation>
</comment>
<keyword evidence="7 14" id="KW-0472">Membrane</keyword>
<feature type="domain" description="G-protein coupled receptors family 2 profile 2" evidence="17">
    <location>
        <begin position="200"/>
        <end position="399"/>
    </location>
</feature>
<dbReference type="SMART" id="SM01330">
    <property type="entry name" value="Frizzled"/>
    <property type="match status" value="1"/>
</dbReference>
<evidence type="ECO:0000256" key="8">
    <source>
        <dbReference type="ARBA" id="ARBA00023157"/>
    </source>
</evidence>
<evidence type="ECO:0000256" key="14">
    <source>
        <dbReference type="SAM" id="Phobius"/>
    </source>
</evidence>
<sequence>MTVTFLSAIFLSVILASSAQDGSDGANQTTNESCKHSGVSCQSLNYTTCYGAKLLYGATSTDIADDVDTQEEAQRRLRLWSGLRSVPECWAVIQPLLCAVYVPKCVIDKVDLPSREMCENAHNACTIVELTHNRWPSFLQCENFPSHCQNEVSKFKFNATGQCSPPLLPTDSQRNWYASVEGCGVQCRNPLYTTRQHRQLHVFIAVMGSLCLACTLFAAFTFIVDWKNASRYPALGIFYINCCFALATVAWLAQFLPGARDNIVCRRDGTGRLGEPNGGENLSCLIVFVVIYYFLTAAVIWFVLLAYTWHVFFKMLRTSREVIEGKAAYFHMFSWSVPLVLTITILTLSEIDGDSLSGICFVGMSTWYMRTGFVLLPVMLMLCFGGYFLIRGLVTLCRIHTDSPGLISEKANAKIKETIIRLGVFIVCSFAFVLITFCCHIYEYSGRQLWNKNFRDFLVCQANTSGASRCAIVGPSIVAAYFNHVSVFGAGMLMSSWVWTASTVDAWKRFFCRLLKKPVNEPVRLTREKMIAKAFAKKKQVGNTRRMSISFHSTHDDPLGMNFEMREMSQEVSSNWVAAALPRLLKRRGAIIQHPPPRAIMHASSQSDLNDRNYSMDSQLSEIARRTRKRKKRKFRGRTQVSPWPVQMAFLKHQLRRHASESSLASHASMRLSGVNSNHGARGSNRTLDGAAKSNAHTSDQYDIFENPMLFQRKVRPDIGMTPIPTISSRVRQGRPRRCSASFSTEDIMMSTALASGNPHPTMDDIVIAYRSGYSSGINSRRSSFDGSRLMMMRLPGQLSDSEVERPPHLAQQSLNMPIFKREVGRSSRQSASASAATRSPAAMANFMLHNSSSS</sequence>
<keyword evidence="15" id="KW-0732">Signal</keyword>
<dbReference type="InterPro" id="IPR020067">
    <property type="entry name" value="Frizzled_dom"/>
</dbReference>
<feature type="transmembrane region" description="Helical" evidence="14">
    <location>
        <begin position="285"/>
        <end position="307"/>
    </location>
</feature>
<evidence type="ECO:0000256" key="3">
    <source>
        <dbReference type="ARBA" id="ARBA00008077"/>
    </source>
</evidence>
<dbReference type="Proteomes" id="UP000695022">
    <property type="component" value="Unplaced"/>
</dbReference>
<dbReference type="InterPro" id="IPR015526">
    <property type="entry name" value="Frizzled/SFRP"/>
</dbReference>
<keyword evidence="9" id="KW-0675">Receptor</keyword>
<comment type="caution">
    <text evidence="12">Lacks conserved residue(s) required for the propagation of feature annotation.</text>
</comment>
<evidence type="ECO:0000256" key="12">
    <source>
        <dbReference type="PROSITE-ProRule" id="PRU00090"/>
    </source>
</evidence>
<feature type="transmembrane region" description="Helical" evidence="14">
    <location>
        <begin position="419"/>
        <end position="437"/>
    </location>
</feature>
<evidence type="ECO:0000256" key="2">
    <source>
        <dbReference type="ARBA" id="ARBA00004141"/>
    </source>
</evidence>